<name>A0A9P0K0V3_ACAOB</name>
<keyword evidence="3" id="KW-1185">Reference proteome</keyword>
<dbReference type="AlphaFoldDB" id="A0A9P0K0V3"/>
<proteinExistence type="predicted"/>
<sequence>MAHRVSSEAPDHTRRNLQPYKRDEKDNSVEFINQYRVDISRVELTKCLPNITTVRCRRTLY</sequence>
<feature type="region of interest" description="Disordered" evidence="1">
    <location>
        <begin position="1"/>
        <end position="23"/>
    </location>
</feature>
<dbReference type="EMBL" id="CAKOFQ010006715">
    <property type="protein sequence ID" value="CAH1964411.1"/>
    <property type="molecule type" value="Genomic_DNA"/>
</dbReference>
<evidence type="ECO:0000313" key="3">
    <source>
        <dbReference type="Proteomes" id="UP001152888"/>
    </source>
</evidence>
<gene>
    <name evidence="2" type="ORF">ACAOBT_LOCUS5788</name>
</gene>
<reference evidence="2" key="1">
    <citation type="submission" date="2022-03" db="EMBL/GenBank/DDBJ databases">
        <authorList>
            <person name="Sayadi A."/>
        </authorList>
    </citation>
    <scope>NUCLEOTIDE SEQUENCE</scope>
</reference>
<organism evidence="2 3">
    <name type="scientific">Acanthoscelides obtectus</name>
    <name type="common">Bean weevil</name>
    <name type="synonym">Bruchus obtectus</name>
    <dbReference type="NCBI Taxonomy" id="200917"/>
    <lineage>
        <taxon>Eukaryota</taxon>
        <taxon>Metazoa</taxon>
        <taxon>Ecdysozoa</taxon>
        <taxon>Arthropoda</taxon>
        <taxon>Hexapoda</taxon>
        <taxon>Insecta</taxon>
        <taxon>Pterygota</taxon>
        <taxon>Neoptera</taxon>
        <taxon>Endopterygota</taxon>
        <taxon>Coleoptera</taxon>
        <taxon>Polyphaga</taxon>
        <taxon>Cucujiformia</taxon>
        <taxon>Chrysomeloidea</taxon>
        <taxon>Chrysomelidae</taxon>
        <taxon>Bruchinae</taxon>
        <taxon>Bruchini</taxon>
        <taxon>Acanthoscelides</taxon>
    </lineage>
</organism>
<dbReference type="Proteomes" id="UP001152888">
    <property type="component" value="Unassembled WGS sequence"/>
</dbReference>
<comment type="caution">
    <text evidence="2">The sequence shown here is derived from an EMBL/GenBank/DDBJ whole genome shotgun (WGS) entry which is preliminary data.</text>
</comment>
<evidence type="ECO:0000256" key="1">
    <source>
        <dbReference type="SAM" id="MobiDB-lite"/>
    </source>
</evidence>
<protein>
    <submittedName>
        <fullName evidence="2">Uncharacterized protein</fullName>
    </submittedName>
</protein>
<accession>A0A9P0K0V3</accession>
<evidence type="ECO:0000313" key="2">
    <source>
        <dbReference type="EMBL" id="CAH1964411.1"/>
    </source>
</evidence>